<name>E3GIX1_9FIRM</name>
<gene>
    <name evidence="4" type="ordered locus">ELI_0590</name>
</gene>
<dbReference type="Proteomes" id="UP000006873">
    <property type="component" value="Chromosome"/>
</dbReference>
<reference evidence="4 5" key="2">
    <citation type="journal article" date="2011" name="J. Bacteriol.">
        <title>Complete genome sequence of a carbon monoxide-utilizing acetogen, Eubacterium limosum KIST612.</title>
        <authorList>
            <person name="Roh H."/>
            <person name="Ko H.J."/>
            <person name="Kim D."/>
            <person name="Choi D.G."/>
            <person name="Park S."/>
            <person name="Kim S."/>
            <person name="Chang I.S."/>
            <person name="Choi I.G."/>
        </authorList>
    </citation>
    <scope>NUCLEOTIDE SEQUENCE [LARGE SCALE GENOMIC DNA]</scope>
    <source>
        <strain evidence="4 5">KIST612</strain>
    </source>
</reference>
<feature type="region of interest" description="Disordered" evidence="1">
    <location>
        <begin position="833"/>
        <end position="858"/>
    </location>
</feature>
<dbReference type="HOGENOM" id="CLU_325644_0_0_9"/>
<dbReference type="AlphaFoldDB" id="E3GIX1"/>
<feature type="signal peptide" evidence="3">
    <location>
        <begin position="1"/>
        <end position="35"/>
    </location>
</feature>
<proteinExistence type="predicted"/>
<evidence type="ECO:0000313" key="4">
    <source>
        <dbReference type="EMBL" id="ADO35606.1"/>
    </source>
</evidence>
<keyword evidence="3" id="KW-0732">Signal</keyword>
<organism evidence="4 5">
    <name type="scientific">Eubacterium callanderi</name>
    <dbReference type="NCBI Taxonomy" id="53442"/>
    <lineage>
        <taxon>Bacteria</taxon>
        <taxon>Bacillati</taxon>
        <taxon>Bacillota</taxon>
        <taxon>Clostridia</taxon>
        <taxon>Eubacteriales</taxon>
        <taxon>Eubacteriaceae</taxon>
        <taxon>Eubacterium</taxon>
    </lineage>
</organism>
<feature type="region of interest" description="Disordered" evidence="1">
    <location>
        <begin position="80"/>
        <end position="102"/>
    </location>
</feature>
<keyword evidence="5" id="KW-1185">Reference proteome</keyword>
<sequence>MEVKMSKKLRTRLASALSAVIIPVTLVCSSVPALAAGTAGSPVADTAAVESSEIADKAAEALENSLMLPEITRALEEMDGAPAAEAPAKEEAPAAQNKADEAPAAGAPVCTVTTGAQSRQAGADVTYGTLEEAFASIKDGQTATITLTGDAVVEGTIVVHGSVTLTANGDYTVSLSADTSSRSFFTLYDENQLTVDGAGHSITLTAPEGVDGIINVRMNSVLSLKAGTTLENCSINAKNNAMLNITGAAVTGTSDGETPALVGVSDSAALKATGAALPIVGILDECAASFDGCEVYGIASLSPNVQVHGSSVDIIENYGSELLISDSSVDNLLNVMLAAQVTLAGKTDIAYIMLAKKPIILAEDFSSSVVSRVYAAYPLIFENPAVLAVAASGALSETAANSFCYFFEDGSDPQTYTPYLKDGRLETARVLETYVSVNIEHNSYPYTGRDPQAEGGLGKVTITVKDEDDKVITPAEGKLTTTYTHYMDVLQTPPTQPGDYTLNVSYAGEEDRAAQTITCGSSGAVGFIITRAELKGDFANFPSEISVSQGSVRADFRPAEGIDAALLKLNYTWTLTDKDGAATTVPGDTLELTKADIGKTAQVSVEDTSGFYYGEITSSSFTIGRVATGVRIDGLSYDSGSNYFESNDALQALLAKDRAVIVTYLDPEGYKNIAYDKDEISLKYYSVDDGRLLDRAPTEPGTYSLNVAFTPNDAHQAQDLQFTSVSYTYTLMMPTTTEINASALKGSYDVSDTQSLDKDMIRATTVRDKDGRVIKLDQDSGLLSFEAYTDAEGKNIAQTPAAGSYYVRAFYNRDGREKAHIASSSELVKITLTQKAGPDSGTTADTTTGTTPGNPATGTPYSAGLSLVLLAALAGGSALVLKKRG</sequence>
<evidence type="ECO:0008006" key="6">
    <source>
        <dbReference type="Google" id="ProtNLM"/>
    </source>
</evidence>
<evidence type="ECO:0000256" key="3">
    <source>
        <dbReference type="SAM" id="SignalP"/>
    </source>
</evidence>
<feature type="compositionally biased region" description="Low complexity" evidence="1">
    <location>
        <begin position="836"/>
        <end position="858"/>
    </location>
</feature>
<dbReference type="KEGG" id="elm:ELI_0590"/>
<keyword evidence="2" id="KW-0812">Transmembrane</keyword>
<evidence type="ECO:0000313" key="5">
    <source>
        <dbReference type="Proteomes" id="UP000006873"/>
    </source>
</evidence>
<feature type="transmembrane region" description="Helical" evidence="2">
    <location>
        <begin position="861"/>
        <end position="881"/>
    </location>
</feature>
<reference key="1">
    <citation type="submission" date="2010-09" db="EMBL/GenBank/DDBJ databases">
        <authorList>
            <person name="Roh H."/>
            <person name="Ko H.-J."/>
            <person name="Kim D."/>
            <person name="Choi D.G."/>
            <person name="Park S."/>
            <person name="Kim S."/>
            <person name="Kim K.H."/>
            <person name="Chang I.S."/>
            <person name="Choi I.-G."/>
        </authorList>
    </citation>
    <scope>NUCLEOTIDE SEQUENCE</scope>
    <source>
        <strain>KIST612</strain>
    </source>
</reference>
<feature type="chain" id="PRO_5003169698" description="Gram-positive cocci surface proteins LPxTG domain-containing protein" evidence="3">
    <location>
        <begin position="36"/>
        <end position="885"/>
    </location>
</feature>
<dbReference type="EMBL" id="CP002273">
    <property type="protein sequence ID" value="ADO35606.1"/>
    <property type="molecule type" value="Genomic_DNA"/>
</dbReference>
<keyword evidence="2" id="KW-1133">Transmembrane helix</keyword>
<evidence type="ECO:0000256" key="1">
    <source>
        <dbReference type="SAM" id="MobiDB-lite"/>
    </source>
</evidence>
<evidence type="ECO:0000256" key="2">
    <source>
        <dbReference type="SAM" id="Phobius"/>
    </source>
</evidence>
<keyword evidence="2" id="KW-0472">Membrane</keyword>
<protein>
    <recommendedName>
        <fullName evidence="6">Gram-positive cocci surface proteins LPxTG domain-containing protein</fullName>
    </recommendedName>
</protein>
<accession>E3GIX1</accession>